<dbReference type="PROSITE" id="PS00061">
    <property type="entry name" value="ADH_SHORT"/>
    <property type="match status" value="1"/>
</dbReference>
<dbReference type="PRINTS" id="PR00081">
    <property type="entry name" value="GDHRDH"/>
</dbReference>
<accession>A0ABY9SWU7</accession>
<proteinExistence type="inferred from homology"/>
<dbReference type="InterPro" id="IPR036291">
    <property type="entry name" value="NAD(P)-bd_dom_sf"/>
</dbReference>
<sequence length="250" mass="27639">MSERGAVFITGASGGLGKAIIRRLVDNGYYVVGCDRNKEGLEEWVRKEDNEKISHHFSFYQVDVTDQNQVIQLQKELANKGIDIAYLINNAAIKAANNVWDFDPKLWDLVMRVNLYSNFYVTKAFSQSMAEKGFGRIINISSKFAYTPDKGESPYAASKAGVIGFTRSIALDLASRGVTANCIAPGFIFHEGLKSYFTEETLNDWIKNTPVGRAGRPEEIAATVSFLLSEEAAFITGQVIHVNGGWYMGG</sequence>
<comment type="similarity">
    <text evidence="1">Belongs to the short-chain dehydrogenases/reductases (SDR) family.</text>
</comment>
<evidence type="ECO:0000313" key="3">
    <source>
        <dbReference type="Proteomes" id="UP001256827"/>
    </source>
</evidence>
<dbReference type="InterPro" id="IPR020904">
    <property type="entry name" value="Sc_DH/Rdtase_CS"/>
</dbReference>
<protein>
    <submittedName>
        <fullName evidence="2">SDR family NAD(P)-dependent oxidoreductase</fullName>
    </submittedName>
</protein>
<dbReference type="Proteomes" id="UP001256827">
    <property type="component" value="Chromosome"/>
</dbReference>
<dbReference type="PANTHER" id="PTHR42879:SF2">
    <property type="entry name" value="3-OXOACYL-[ACYL-CARRIER-PROTEIN] REDUCTASE FABG"/>
    <property type="match status" value="1"/>
</dbReference>
<dbReference type="Pfam" id="PF13561">
    <property type="entry name" value="adh_short_C2"/>
    <property type="match status" value="1"/>
</dbReference>
<gene>
    <name evidence="2" type="ORF">RGB73_16220</name>
</gene>
<evidence type="ECO:0000313" key="2">
    <source>
        <dbReference type="EMBL" id="WNC12286.1"/>
    </source>
</evidence>
<dbReference type="Gene3D" id="3.40.50.720">
    <property type="entry name" value="NAD(P)-binding Rossmann-like Domain"/>
    <property type="match status" value="1"/>
</dbReference>
<name>A0ABY9SWU7_BREBE</name>
<dbReference type="SUPFAM" id="SSF51735">
    <property type="entry name" value="NAD(P)-binding Rossmann-fold domains"/>
    <property type="match status" value="1"/>
</dbReference>
<dbReference type="InterPro" id="IPR002347">
    <property type="entry name" value="SDR_fam"/>
</dbReference>
<dbReference type="RefSeq" id="WP_310763560.1">
    <property type="nucleotide sequence ID" value="NZ_CP134050.1"/>
</dbReference>
<dbReference type="PRINTS" id="PR00080">
    <property type="entry name" value="SDRFAMILY"/>
</dbReference>
<organism evidence="2 3">
    <name type="scientific">Brevibacillus brevis</name>
    <name type="common">Bacillus brevis</name>
    <dbReference type="NCBI Taxonomy" id="1393"/>
    <lineage>
        <taxon>Bacteria</taxon>
        <taxon>Bacillati</taxon>
        <taxon>Bacillota</taxon>
        <taxon>Bacilli</taxon>
        <taxon>Bacillales</taxon>
        <taxon>Paenibacillaceae</taxon>
        <taxon>Brevibacillus</taxon>
    </lineage>
</organism>
<evidence type="ECO:0000256" key="1">
    <source>
        <dbReference type="ARBA" id="ARBA00006484"/>
    </source>
</evidence>
<reference evidence="2 3" key="1">
    <citation type="submission" date="2023-09" db="EMBL/GenBank/DDBJ databases">
        <title>Complete Genome and Methylome dissection of Bacillus brevis NEB573 original source of BbsI restriction endonuclease.</title>
        <authorList>
            <person name="Fomenkov A."/>
            <person name="Roberts R.D."/>
        </authorList>
    </citation>
    <scope>NUCLEOTIDE SEQUENCE [LARGE SCALE GENOMIC DNA]</scope>
    <source>
        <strain evidence="2 3">NEB573</strain>
    </source>
</reference>
<dbReference type="EMBL" id="CP134050">
    <property type="protein sequence ID" value="WNC12286.1"/>
    <property type="molecule type" value="Genomic_DNA"/>
</dbReference>
<keyword evidence="3" id="KW-1185">Reference proteome</keyword>
<dbReference type="InterPro" id="IPR050259">
    <property type="entry name" value="SDR"/>
</dbReference>
<dbReference type="PANTHER" id="PTHR42879">
    <property type="entry name" value="3-OXOACYL-(ACYL-CARRIER-PROTEIN) REDUCTASE"/>
    <property type="match status" value="1"/>
</dbReference>